<dbReference type="Proteomes" id="UP000218238">
    <property type="component" value="Unassembled WGS sequence"/>
</dbReference>
<protein>
    <submittedName>
        <fullName evidence="1">Polysaccharide pyruvyl transferase CsaB</fullName>
    </submittedName>
</protein>
<gene>
    <name evidence="1" type="ORF">CK510_26975</name>
</gene>
<dbReference type="AlphaFoldDB" id="A0A2A2TBL1"/>
<accession>A0A2A2TBL1</accession>
<evidence type="ECO:0000313" key="2">
    <source>
        <dbReference type="Proteomes" id="UP000218238"/>
    </source>
</evidence>
<proteinExistence type="predicted"/>
<feature type="non-terminal residue" evidence="1">
    <location>
        <position position="1"/>
    </location>
</feature>
<sequence length="56" mass="6227">TDMPGWDLANLPEDANEISTAWIEHYANGESLSSDKIQFLLDRASIHKAVLSDALR</sequence>
<comment type="caution">
    <text evidence="1">The sequence shown here is derived from an EMBL/GenBank/DDBJ whole genome shotgun (WGS) entry which is preliminary data.</text>
</comment>
<evidence type="ECO:0000313" key="1">
    <source>
        <dbReference type="EMBL" id="PAX51045.1"/>
    </source>
</evidence>
<name>A0A2A2TBL1_9CYAN</name>
<organism evidence="1 2">
    <name type="scientific">Brunnivagina elsteri CCALA 953</name>
    <dbReference type="NCBI Taxonomy" id="987040"/>
    <lineage>
        <taxon>Bacteria</taxon>
        <taxon>Bacillati</taxon>
        <taxon>Cyanobacteriota</taxon>
        <taxon>Cyanophyceae</taxon>
        <taxon>Nostocales</taxon>
        <taxon>Calotrichaceae</taxon>
        <taxon>Brunnivagina</taxon>
    </lineage>
</organism>
<keyword evidence="2" id="KW-1185">Reference proteome</keyword>
<keyword evidence="1" id="KW-0808">Transferase</keyword>
<dbReference type="GO" id="GO:0016740">
    <property type="term" value="F:transferase activity"/>
    <property type="evidence" value="ECO:0007669"/>
    <property type="project" value="UniProtKB-KW"/>
</dbReference>
<dbReference type="EMBL" id="NTFS01000488">
    <property type="protein sequence ID" value="PAX51045.1"/>
    <property type="molecule type" value="Genomic_DNA"/>
</dbReference>
<reference evidence="1 2" key="1">
    <citation type="submission" date="2017-08" db="EMBL/GenBank/DDBJ databases">
        <title>Draft genome sequence of filamentous cyanobacterium Calothrix elsteri CCALA 953.</title>
        <authorList>
            <person name="Gagunashvili A.N."/>
            <person name="Elster J."/>
            <person name="Andresson O.S."/>
        </authorList>
    </citation>
    <scope>NUCLEOTIDE SEQUENCE [LARGE SCALE GENOMIC DNA]</scope>
    <source>
        <strain evidence="1 2">CCALA 953</strain>
    </source>
</reference>